<comment type="caution">
    <text evidence="1">The sequence shown here is derived from an EMBL/GenBank/DDBJ whole genome shotgun (WGS) entry which is preliminary data.</text>
</comment>
<dbReference type="Gene3D" id="3.40.50.2000">
    <property type="entry name" value="Glycogen Phosphorylase B"/>
    <property type="match status" value="1"/>
</dbReference>
<sequence length="335" mass="39061">VKVRSEFVNISYFYTFFPERIRRKYHILEFMEMMISFCFLYGKIRGNDVFLLTNTHVAYIIPLLKLKKKKIVSLFVDPYSLMNDFLTKKEEITLATGSDMLLCTSKNLAAIYCRKHLGVNVVGKYWPNTVDISLWNFNKFSSIINSGEIVFGYAGNMNEITIDIDLLEMLVKEFSDFNFRFAGAINFKDENKSKRMNDIFRSNNVKYIGMVPYHLIQNEVYSWDVCLMLDNINELSSYVHHNKIYQYLSLGKIVVATKTHDDYINLSSEVYEAKTKDEFIEKCRDAILVARDKDRIINRVGLAKAESSDARAEEFMKLVHSNLSPNYLELQVDRS</sequence>
<evidence type="ECO:0000313" key="1">
    <source>
        <dbReference type="EMBL" id="RBM49269.1"/>
    </source>
</evidence>
<dbReference type="SUPFAM" id="SSF53756">
    <property type="entry name" value="UDP-Glycosyltransferase/glycogen phosphorylase"/>
    <property type="match status" value="1"/>
</dbReference>
<keyword evidence="2" id="KW-1185">Reference proteome</keyword>
<dbReference type="EMBL" id="QKKR01000055">
    <property type="protein sequence ID" value="RBM49269.1"/>
    <property type="molecule type" value="Genomic_DNA"/>
</dbReference>
<evidence type="ECO:0008006" key="3">
    <source>
        <dbReference type="Google" id="ProtNLM"/>
    </source>
</evidence>
<organism evidence="1 2">
    <name type="scientific">Vibrio paracholerae</name>
    <dbReference type="NCBI Taxonomy" id="650003"/>
    <lineage>
        <taxon>Bacteria</taxon>
        <taxon>Pseudomonadati</taxon>
        <taxon>Pseudomonadota</taxon>
        <taxon>Gammaproteobacteria</taxon>
        <taxon>Vibrionales</taxon>
        <taxon>Vibrionaceae</taxon>
        <taxon>Vibrio</taxon>
    </lineage>
</organism>
<evidence type="ECO:0000313" key="2">
    <source>
        <dbReference type="Proteomes" id="UP000252488"/>
    </source>
</evidence>
<dbReference type="RefSeq" id="WP_220125739.1">
    <property type="nucleotide sequence ID" value="NZ_CAWNVX010000051.1"/>
</dbReference>
<name>A0ABX9FEJ0_9VIBR</name>
<feature type="non-terminal residue" evidence="1">
    <location>
        <position position="1"/>
    </location>
</feature>
<protein>
    <recommendedName>
        <fullName evidence="3">Glycosyltransferase</fullName>
    </recommendedName>
</protein>
<accession>A0ABX9FEJ0</accession>
<gene>
    <name evidence="1" type="ORF">DLR69_17940</name>
</gene>
<reference evidence="1 2" key="1">
    <citation type="submission" date="2018-06" db="EMBL/GenBank/DDBJ databases">
        <title>Draft genome sequences of nine Vibrio sp. clinical isolates from across the United States representing the closest known relative of Vibrio cholerae.</title>
        <authorList>
            <person name="Islam M.T."/>
            <person name="Liang K."/>
            <person name="Im M.S."/>
            <person name="Winkjer J."/>
            <person name="Busby S."/>
            <person name="Batra D."/>
            <person name="Rowe L."/>
            <person name="Tarr C.L."/>
            <person name="Boucher Y."/>
        </authorList>
    </citation>
    <scope>NUCLEOTIDE SEQUENCE [LARGE SCALE GENOMIC DNA]</scope>
    <source>
        <strain evidence="1 2">2016V-1111</strain>
    </source>
</reference>
<dbReference type="Proteomes" id="UP000252488">
    <property type="component" value="Unassembled WGS sequence"/>
</dbReference>
<proteinExistence type="predicted"/>